<dbReference type="InterPro" id="IPR032710">
    <property type="entry name" value="NTF2-like_dom_sf"/>
</dbReference>
<dbReference type="SUPFAM" id="SSF54427">
    <property type="entry name" value="NTF2-like"/>
    <property type="match status" value="1"/>
</dbReference>
<dbReference type="PATRIC" id="fig|587753.10.peg.3789"/>
<gene>
    <name evidence="2" type="ORF">PCL1606_38010</name>
</gene>
<name>A0A0D5Y2N7_9PSED</name>
<dbReference type="AlphaFoldDB" id="A0A0D5Y2N7"/>
<dbReference type="Proteomes" id="UP000032748">
    <property type="component" value="Chromosome"/>
</dbReference>
<dbReference type="KEGG" id="pcz:PCL1606_38010"/>
<evidence type="ECO:0000313" key="3">
    <source>
        <dbReference type="Proteomes" id="UP000032748"/>
    </source>
</evidence>
<feature type="domain" description="DUF4440" evidence="1">
    <location>
        <begin position="21"/>
        <end position="135"/>
    </location>
</feature>
<dbReference type="EMBL" id="CP011110">
    <property type="protein sequence ID" value="AKA25252.1"/>
    <property type="molecule type" value="Genomic_DNA"/>
</dbReference>
<protein>
    <recommendedName>
        <fullName evidence="1">DUF4440 domain-containing protein</fullName>
    </recommendedName>
</protein>
<proteinExistence type="predicted"/>
<reference evidence="2 3" key="1">
    <citation type="journal article" date="2015" name="Mol. Plant Microbe Interact.">
        <title>Comparative Genomic Analysis of Pseudomonas chlororaphis PCL1606 Reveals New Insight into Antifungal Compounds Involved in Biocontrol.</title>
        <authorList>
            <person name="Calderon C.E."/>
            <person name="Ramos C."/>
            <person name="de Vicente A."/>
            <person name="Cazorla F.M."/>
        </authorList>
    </citation>
    <scope>NUCLEOTIDE SEQUENCE [LARGE SCALE GENOMIC DNA]</scope>
    <source>
        <strain evidence="2 3">PCL1606</strain>
    </source>
</reference>
<evidence type="ECO:0000313" key="2">
    <source>
        <dbReference type="EMBL" id="AKA25252.1"/>
    </source>
</evidence>
<evidence type="ECO:0000259" key="1">
    <source>
        <dbReference type="Pfam" id="PF14534"/>
    </source>
</evidence>
<dbReference type="Pfam" id="PF14534">
    <property type="entry name" value="DUF4440"/>
    <property type="match status" value="1"/>
</dbReference>
<dbReference type="RefSeq" id="WP_045884110.1">
    <property type="nucleotide sequence ID" value="NZ_CP011110.1"/>
</dbReference>
<sequence length="156" mass="17412">MDFIKSSEFQQHPCSPAAEEIIQTVGQYNRPLKSGDLGNVMAFFADDAVLVPEQQQPVTGLEAIRKVYAALFEMIRFNDDNVIHVVDAQVSEGMGFVRSHETRGSVLEIANGTLHHPHFRELWVLKKNAAGQWKITVYAYGIPSQKSTDPADAVVW</sequence>
<dbReference type="Gene3D" id="3.10.450.50">
    <property type="match status" value="1"/>
</dbReference>
<dbReference type="InterPro" id="IPR027843">
    <property type="entry name" value="DUF4440"/>
</dbReference>
<accession>A0A0D5Y2N7</accession>
<organism evidence="2 3">
    <name type="scientific">Pseudomonas chlororaphis</name>
    <dbReference type="NCBI Taxonomy" id="587753"/>
    <lineage>
        <taxon>Bacteria</taxon>
        <taxon>Pseudomonadati</taxon>
        <taxon>Pseudomonadota</taxon>
        <taxon>Gammaproteobacteria</taxon>
        <taxon>Pseudomonadales</taxon>
        <taxon>Pseudomonadaceae</taxon>
        <taxon>Pseudomonas</taxon>
    </lineage>
</organism>